<dbReference type="PANTHER" id="PTHR46954:SF1">
    <property type="entry name" value="C2H2-TYPE DOMAIN-CONTAINING PROTEIN"/>
    <property type="match status" value="1"/>
</dbReference>
<proteinExistence type="predicted"/>
<keyword evidence="2" id="KW-1185">Reference proteome</keyword>
<evidence type="ECO:0000313" key="1">
    <source>
        <dbReference type="EMBL" id="CAG8695385.1"/>
    </source>
</evidence>
<accession>A0A9N9EUE1</accession>
<dbReference type="Proteomes" id="UP000789405">
    <property type="component" value="Unassembled WGS sequence"/>
</dbReference>
<protein>
    <submittedName>
        <fullName evidence="1">14843_t:CDS:1</fullName>
    </submittedName>
</protein>
<organism evidence="1 2">
    <name type="scientific">Dentiscutata erythropus</name>
    <dbReference type="NCBI Taxonomy" id="1348616"/>
    <lineage>
        <taxon>Eukaryota</taxon>
        <taxon>Fungi</taxon>
        <taxon>Fungi incertae sedis</taxon>
        <taxon>Mucoromycota</taxon>
        <taxon>Glomeromycotina</taxon>
        <taxon>Glomeromycetes</taxon>
        <taxon>Diversisporales</taxon>
        <taxon>Gigasporaceae</taxon>
        <taxon>Dentiscutata</taxon>
    </lineage>
</organism>
<dbReference type="EMBL" id="CAJVPY010008410">
    <property type="protein sequence ID" value="CAG8695385.1"/>
    <property type="molecule type" value="Genomic_DNA"/>
</dbReference>
<sequence length="105" mass="12248">MRLKYQIELLDNWVVAKKHKLILSVYAILNIQDNKYEHTNMIIYLGPMFIRICSDKYDSSTAYSYRKDFDNLIGEKQLCNYTTTIDEQLKSIVVILSNSGSDENS</sequence>
<name>A0A9N9EUE1_9GLOM</name>
<comment type="caution">
    <text evidence="1">The sequence shown here is derived from an EMBL/GenBank/DDBJ whole genome shotgun (WGS) entry which is preliminary data.</text>
</comment>
<dbReference type="AlphaFoldDB" id="A0A9N9EUE1"/>
<dbReference type="PANTHER" id="PTHR46954">
    <property type="entry name" value="C2H2-TYPE DOMAIN-CONTAINING PROTEIN"/>
    <property type="match status" value="1"/>
</dbReference>
<gene>
    <name evidence="1" type="ORF">DERYTH_LOCUS12640</name>
</gene>
<dbReference type="OrthoDB" id="2415891at2759"/>
<reference evidence="1" key="1">
    <citation type="submission" date="2021-06" db="EMBL/GenBank/DDBJ databases">
        <authorList>
            <person name="Kallberg Y."/>
            <person name="Tangrot J."/>
            <person name="Rosling A."/>
        </authorList>
    </citation>
    <scope>NUCLEOTIDE SEQUENCE</scope>
    <source>
        <strain evidence="1">MA453B</strain>
    </source>
</reference>
<evidence type="ECO:0000313" key="2">
    <source>
        <dbReference type="Proteomes" id="UP000789405"/>
    </source>
</evidence>